<evidence type="ECO:0000313" key="4">
    <source>
        <dbReference type="Proteomes" id="UP001595555"/>
    </source>
</evidence>
<name>A0ABV7FLH8_9GAMM</name>
<protein>
    <submittedName>
        <fullName evidence="3">DUF2063 domain-containing protein</fullName>
    </submittedName>
</protein>
<evidence type="ECO:0000259" key="2">
    <source>
        <dbReference type="Pfam" id="PF22106"/>
    </source>
</evidence>
<keyword evidence="4" id="KW-1185">Reference proteome</keyword>
<feature type="domain" description="NGO1945-like C-terminal" evidence="2">
    <location>
        <begin position="143"/>
        <end position="236"/>
    </location>
</feature>
<dbReference type="Pfam" id="PF09836">
    <property type="entry name" value="DUF2063"/>
    <property type="match status" value="1"/>
</dbReference>
<gene>
    <name evidence="3" type="ORF">ACFODX_15885</name>
</gene>
<sequence length="246" mass="28410">MNSFQQTQLDFTRYLRAPAEQPLPVGVEQRRMEIYRDLIYNNIENLIVGVFPVLRSLVADSQWHCLIREFIKQHRCQTPYFLEISEEFLQFLVKSRYLDKDFPFTCELAHYEWIELALDTSEAELPSYQKLPNDILAATFSLSPLAVTLHYQYPVHRISRQFKPLVADPVNLVVYRNRDDKVCFMEVNSLTQRLLYLMQINPASALGELLNRIAAELCHDQPSVLEGEAKALVAGLCELGVIYPAA</sequence>
<evidence type="ECO:0000259" key="1">
    <source>
        <dbReference type="Pfam" id="PF09836"/>
    </source>
</evidence>
<dbReference type="Proteomes" id="UP001595555">
    <property type="component" value="Unassembled WGS sequence"/>
</dbReference>
<reference evidence="4" key="1">
    <citation type="journal article" date="2019" name="Int. J. Syst. Evol. Microbiol.">
        <title>The Global Catalogue of Microorganisms (GCM) 10K type strain sequencing project: providing services to taxonomists for standard genome sequencing and annotation.</title>
        <authorList>
            <consortium name="The Broad Institute Genomics Platform"/>
            <consortium name="The Broad Institute Genome Sequencing Center for Infectious Disease"/>
            <person name="Wu L."/>
            <person name="Ma J."/>
        </authorList>
    </citation>
    <scope>NUCLEOTIDE SEQUENCE [LARGE SCALE GENOMIC DNA]</scope>
    <source>
        <strain evidence="4">KCTC 52237</strain>
    </source>
</reference>
<dbReference type="Pfam" id="PF22106">
    <property type="entry name" value="NGO1945_C"/>
    <property type="match status" value="1"/>
</dbReference>
<organism evidence="3 4">
    <name type="scientific">Cellvibrio fontiphilus</name>
    <dbReference type="NCBI Taxonomy" id="1815559"/>
    <lineage>
        <taxon>Bacteria</taxon>
        <taxon>Pseudomonadati</taxon>
        <taxon>Pseudomonadota</taxon>
        <taxon>Gammaproteobacteria</taxon>
        <taxon>Cellvibrionales</taxon>
        <taxon>Cellvibrionaceae</taxon>
        <taxon>Cellvibrio</taxon>
    </lineage>
</organism>
<proteinExistence type="predicted"/>
<comment type="caution">
    <text evidence="3">The sequence shown here is derived from an EMBL/GenBank/DDBJ whole genome shotgun (WGS) entry which is preliminary data.</text>
</comment>
<dbReference type="EMBL" id="JBHRTF010000006">
    <property type="protein sequence ID" value="MFC3117049.1"/>
    <property type="molecule type" value="Genomic_DNA"/>
</dbReference>
<dbReference type="InterPro" id="IPR054098">
    <property type="entry name" value="NGO1945-like_C"/>
</dbReference>
<evidence type="ECO:0000313" key="3">
    <source>
        <dbReference type="EMBL" id="MFC3117049.1"/>
    </source>
</evidence>
<dbReference type="InterPro" id="IPR044922">
    <property type="entry name" value="DUF2063_N_sf"/>
</dbReference>
<accession>A0ABV7FLH8</accession>
<dbReference type="RefSeq" id="WP_378120938.1">
    <property type="nucleotide sequence ID" value="NZ_JBHRTF010000006.1"/>
</dbReference>
<dbReference type="Gene3D" id="1.10.150.690">
    <property type="entry name" value="DUF2063"/>
    <property type="match status" value="1"/>
</dbReference>
<feature type="domain" description="Putative DNA-binding" evidence="1">
    <location>
        <begin position="6"/>
        <end position="92"/>
    </location>
</feature>
<dbReference type="InterPro" id="IPR018640">
    <property type="entry name" value="DUF2063"/>
</dbReference>
<dbReference type="Gene3D" id="3.90.930.50">
    <property type="match status" value="1"/>
</dbReference>